<feature type="region of interest" description="Disordered" evidence="1">
    <location>
        <begin position="370"/>
        <end position="442"/>
    </location>
</feature>
<feature type="region of interest" description="Disordered" evidence="1">
    <location>
        <begin position="338"/>
        <end position="358"/>
    </location>
</feature>
<name>A0ABT0HTL8_9BACT</name>
<comment type="caution">
    <text evidence="3">The sequence shown here is derived from an EMBL/GenBank/DDBJ whole genome shotgun (WGS) entry which is preliminary data.</text>
</comment>
<feature type="domain" description="MobA/VirD2-like nuclease" evidence="2">
    <location>
        <begin position="17"/>
        <end position="151"/>
    </location>
</feature>
<dbReference type="EMBL" id="JALPRF010000009">
    <property type="protein sequence ID" value="MCK8495542.1"/>
    <property type="molecule type" value="Genomic_DNA"/>
</dbReference>
<feature type="compositionally biased region" description="Basic residues" evidence="1">
    <location>
        <begin position="426"/>
        <end position="442"/>
    </location>
</feature>
<sequence length="442" mass="50751">MVIRILTGKDVAGAFRYNEQKVEQGEAERIQIANYPDNEKAQKYARFRLQLLEQYARLNPSIQKPSVHLAVAFHPKEVVAVDQLQAIGGEVMREIGFGKQPYLMYQHYDTKHPHIHVVSVAVDAEGRKITDTFIKNRLQKVRRRLETKYGLVQAERPFVTREPGRVGEELGAEQHSTRLTVDEKVKRTLETYSFGSVNSFKQYLSCEGIVMNTKAGRSQSGITYQHVNSGGADNRPIKASNLPSRPTYARLTELFSNREDQHKKECRVVESLIEKRLALYRSLTETEFKQTLRQLSIEIRETDGAYLYIRNQTRAVIHETELEKQFSREVLVKNFSEQTERKPVEKSKPVSQSPQDSIVRKQNLVATSETRAHKREATRFTESTTVQSKNKVVEEKSEKQTKISVVLDQTAGLPEKPAGEEQVQGKVKKKQKKNLTKKIRRM</sequence>
<gene>
    <name evidence="3" type="ORF">M0L20_26995</name>
</gene>
<dbReference type="Pfam" id="PF03432">
    <property type="entry name" value="Relaxase"/>
    <property type="match status" value="1"/>
</dbReference>
<dbReference type="RefSeq" id="WP_232563729.1">
    <property type="nucleotide sequence ID" value="NZ_JALPRF010000009.1"/>
</dbReference>
<dbReference type="InterPro" id="IPR005094">
    <property type="entry name" value="Endonuclease_MobA/VirD2"/>
</dbReference>
<protein>
    <submittedName>
        <fullName evidence="3">Relaxase/mobilization nuclease domain-containing protein</fullName>
    </submittedName>
</protein>
<evidence type="ECO:0000313" key="3">
    <source>
        <dbReference type="EMBL" id="MCK8495542.1"/>
    </source>
</evidence>
<evidence type="ECO:0000313" key="4">
    <source>
        <dbReference type="Proteomes" id="UP001202180"/>
    </source>
</evidence>
<feature type="compositionally biased region" description="Basic and acidic residues" evidence="1">
    <location>
        <begin position="391"/>
        <end position="401"/>
    </location>
</feature>
<keyword evidence="4" id="KW-1185">Reference proteome</keyword>
<evidence type="ECO:0000256" key="1">
    <source>
        <dbReference type="SAM" id="MobiDB-lite"/>
    </source>
</evidence>
<dbReference type="Proteomes" id="UP001202180">
    <property type="component" value="Unassembled WGS sequence"/>
</dbReference>
<proteinExistence type="predicted"/>
<organism evidence="3 4">
    <name type="scientific">Spirosoma liriopis</name>
    <dbReference type="NCBI Taxonomy" id="2937440"/>
    <lineage>
        <taxon>Bacteria</taxon>
        <taxon>Pseudomonadati</taxon>
        <taxon>Bacteroidota</taxon>
        <taxon>Cytophagia</taxon>
        <taxon>Cytophagales</taxon>
        <taxon>Cytophagaceae</taxon>
        <taxon>Spirosoma</taxon>
    </lineage>
</organism>
<reference evidence="3 4" key="1">
    <citation type="submission" date="2022-04" db="EMBL/GenBank/DDBJ databases">
        <title>Spirosoma sp. strain RP8 genome sequencing and assembly.</title>
        <authorList>
            <person name="Jung Y."/>
        </authorList>
    </citation>
    <scope>NUCLEOTIDE SEQUENCE [LARGE SCALE GENOMIC DNA]</scope>
    <source>
        <strain evidence="3 4">RP8</strain>
    </source>
</reference>
<feature type="compositionally biased region" description="Basic and acidic residues" evidence="1">
    <location>
        <begin position="338"/>
        <end position="348"/>
    </location>
</feature>
<evidence type="ECO:0000259" key="2">
    <source>
        <dbReference type="Pfam" id="PF03432"/>
    </source>
</evidence>
<accession>A0ABT0HTL8</accession>